<accession>A0A560E2P7</accession>
<dbReference type="AlphaFoldDB" id="A0A560E2P7"/>
<sequence>MVEQHWRFQFGFLPITSVAPDSGAGLPSSVMKPRRVLDRCSGVPASSNQWKWDIGFYPGIEPGMQQGGSAESFEVAREAFEKAWLKLEPRLTEEHFECWRRDRDFHAWKLRMWSDGRPLPAQRRDGRSTFFCGAPIETGCEDHIYSAHRGIGA</sequence>
<gene>
    <name evidence="1" type="ORF">FBZ96_10214</name>
</gene>
<reference evidence="1 2" key="1">
    <citation type="submission" date="2019-06" db="EMBL/GenBank/DDBJ databases">
        <title>Genomic Encyclopedia of Type Strains, Phase IV (KMG-V): Genome sequencing to study the core and pangenomes of soil and plant-associated prokaryotes.</title>
        <authorList>
            <person name="Whitman W."/>
        </authorList>
    </citation>
    <scope>NUCLEOTIDE SEQUENCE [LARGE SCALE GENOMIC DNA]</scope>
    <source>
        <strain evidence="1 2">BR 510</strain>
    </source>
</reference>
<protein>
    <submittedName>
        <fullName evidence="1">Uncharacterized protein</fullName>
    </submittedName>
</protein>
<evidence type="ECO:0000313" key="2">
    <source>
        <dbReference type="Proteomes" id="UP000319949"/>
    </source>
</evidence>
<evidence type="ECO:0000313" key="1">
    <source>
        <dbReference type="EMBL" id="TWB03543.1"/>
    </source>
</evidence>
<dbReference type="Proteomes" id="UP000319949">
    <property type="component" value="Unassembled WGS sequence"/>
</dbReference>
<organism evidence="1 2">
    <name type="scientific">Bradyrhizobium stylosanthis</name>
    <dbReference type="NCBI Taxonomy" id="1803665"/>
    <lineage>
        <taxon>Bacteria</taxon>
        <taxon>Pseudomonadati</taxon>
        <taxon>Pseudomonadota</taxon>
        <taxon>Alphaproteobacteria</taxon>
        <taxon>Hyphomicrobiales</taxon>
        <taxon>Nitrobacteraceae</taxon>
        <taxon>Bradyrhizobium</taxon>
    </lineage>
</organism>
<dbReference type="RefSeq" id="WP_145658260.1">
    <property type="nucleotide sequence ID" value="NZ_VITK01000002.1"/>
</dbReference>
<keyword evidence="2" id="KW-1185">Reference proteome</keyword>
<name>A0A560E2P7_9BRAD</name>
<dbReference type="EMBL" id="VITK01000002">
    <property type="protein sequence ID" value="TWB03543.1"/>
    <property type="molecule type" value="Genomic_DNA"/>
</dbReference>
<comment type="caution">
    <text evidence="1">The sequence shown here is derived from an EMBL/GenBank/DDBJ whole genome shotgun (WGS) entry which is preliminary data.</text>
</comment>
<dbReference type="OrthoDB" id="8226853at2"/>
<proteinExistence type="predicted"/>